<dbReference type="InterPro" id="IPR003439">
    <property type="entry name" value="ABC_transporter-like_ATP-bd"/>
</dbReference>
<evidence type="ECO:0000313" key="13">
    <source>
        <dbReference type="Proteomes" id="UP000032809"/>
    </source>
</evidence>
<evidence type="ECO:0000256" key="3">
    <source>
        <dbReference type="ARBA" id="ARBA00022475"/>
    </source>
</evidence>
<evidence type="ECO:0000256" key="6">
    <source>
        <dbReference type="ARBA" id="ARBA00022840"/>
    </source>
</evidence>
<dbReference type="PANTHER" id="PTHR43394">
    <property type="entry name" value="ATP-DEPENDENT PERMEASE MDL1, MITOCHONDRIAL"/>
    <property type="match status" value="1"/>
</dbReference>
<keyword evidence="7 9" id="KW-1133">Transmembrane helix</keyword>
<dbReference type="InterPro" id="IPR011527">
    <property type="entry name" value="ABC1_TM_dom"/>
</dbReference>
<evidence type="ECO:0000313" key="12">
    <source>
        <dbReference type="EMBL" id="CEP78062.1"/>
    </source>
</evidence>
<evidence type="ECO:0000256" key="1">
    <source>
        <dbReference type="ARBA" id="ARBA00004651"/>
    </source>
</evidence>
<feature type="transmembrane region" description="Helical" evidence="9">
    <location>
        <begin position="27"/>
        <end position="48"/>
    </location>
</feature>
<keyword evidence="5" id="KW-0547">Nucleotide-binding</keyword>
<dbReference type="SUPFAM" id="SSF52540">
    <property type="entry name" value="P-loop containing nucleoside triphosphate hydrolases"/>
    <property type="match status" value="1"/>
</dbReference>
<dbReference type="InterPro" id="IPR036640">
    <property type="entry name" value="ABC1_TM_sf"/>
</dbReference>
<evidence type="ECO:0000256" key="4">
    <source>
        <dbReference type="ARBA" id="ARBA00022692"/>
    </source>
</evidence>
<dbReference type="PROSITE" id="PS50893">
    <property type="entry name" value="ABC_TRANSPORTER_2"/>
    <property type="match status" value="1"/>
</dbReference>
<feature type="domain" description="ABC transmembrane type-1" evidence="11">
    <location>
        <begin position="29"/>
        <end position="307"/>
    </location>
</feature>
<dbReference type="STRING" id="1006576.DTL3_0752"/>
<evidence type="ECO:0000256" key="2">
    <source>
        <dbReference type="ARBA" id="ARBA00022448"/>
    </source>
</evidence>
<evidence type="ECO:0000256" key="9">
    <source>
        <dbReference type="SAM" id="Phobius"/>
    </source>
</evidence>
<keyword evidence="13" id="KW-1185">Reference proteome</keyword>
<keyword evidence="6" id="KW-0067">ATP-binding</keyword>
<dbReference type="AlphaFoldDB" id="A0A0C7NQ80"/>
<gene>
    <name evidence="12" type="ORF">DTL3_0752</name>
</gene>
<dbReference type="KEGG" id="dtn:DTL3_0752"/>
<dbReference type="HOGENOM" id="CLU_000604_84_3_0"/>
<accession>A0A0C7NQ80</accession>
<dbReference type="CDD" id="cd07346">
    <property type="entry name" value="ABC_6TM_exporters"/>
    <property type="match status" value="1"/>
</dbReference>
<dbReference type="GO" id="GO:0005524">
    <property type="term" value="F:ATP binding"/>
    <property type="evidence" value="ECO:0007669"/>
    <property type="project" value="UniProtKB-KW"/>
</dbReference>
<keyword evidence="4 9" id="KW-0812">Transmembrane</keyword>
<dbReference type="InterPro" id="IPR027417">
    <property type="entry name" value="P-loop_NTPase"/>
</dbReference>
<sequence length="572" mass="65932">MNSPIVSKNVKRLFEYSNKYKRQIFNIYLLSFFSYLLFVANPFILRYLIDNVITVGRFSLILPVMIIYLAIIIGQFFIGFTTDYYLNVYQIDVTKKEQIVLYNKIQKVPFLSYDKTFLGDFLTRIVSDINEISNFLVLTKPSIYLNLLQLALILTVLFLFSWQLSVVVLATIPFYYLILTKCSKSFQKSSSEERQEYSKVMETLREKIEGINTVKILTKESFFHQKVSEKTENWESSMKKYIWNFLKLDQGISLIISITTPLILGVGGYLMMSNILTMGTLLAFYQFSTWLFVPLKTISEQLAQLQRADTLSQRFFEILDLPEEESDGILPFPKDSNIEYNNVSFTYKDELVLKDINLFIDQNEKMAIVGTSGSGKSTMMNLLVRLYEPTSGEILLDNKNLKGYNLQEIREHIKLVRGNDPLFNMTVKENIMLGDEFSEEEFNKAVKKAKVDKFIDPLDEGYDTIVGERGSKLSDGQRERVAIARALIRNPKVLILDEATSGVDSQTEEEIFEELKEYDMTLIIISHRLSTIRKADKVVVLKDGEIIGEGTHNELIKSSPVYKEIIESQLIV</sequence>
<evidence type="ECO:0000256" key="8">
    <source>
        <dbReference type="ARBA" id="ARBA00023136"/>
    </source>
</evidence>
<dbReference type="GO" id="GO:0016887">
    <property type="term" value="F:ATP hydrolysis activity"/>
    <property type="evidence" value="ECO:0007669"/>
    <property type="project" value="InterPro"/>
</dbReference>
<keyword evidence="2" id="KW-0813">Transport</keyword>
<dbReference type="PANTHER" id="PTHR43394:SF1">
    <property type="entry name" value="ATP-BINDING CASSETTE SUB-FAMILY B MEMBER 10, MITOCHONDRIAL"/>
    <property type="match status" value="1"/>
</dbReference>
<dbReference type="Pfam" id="PF00664">
    <property type="entry name" value="ABC_membrane"/>
    <property type="match status" value="1"/>
</dbReference>
<keyword evidence="8 9" id="KW-0472">Membrane</keyword>
<dbReference type="Pfam" id="PF00005">
    <property type="entry name" value="ABC_tran"/>
    <property type="match status" value="1"/>
</dbReference>
<dbReference type="RefSeq" id="WP_045087587.1">
    <property type="nucleotide sequence ID" value="NZ_LN824141.1"/>
</dbReference>
<dbReference type="GO" id="GO:0005886">
    <property type="term" value="C:plasma membrane"/>
    <property type="evidence" value="ECO:0007669"/>
    <property type="project" value="UniProtKB-SubCell"/>
</dbReference>
<evidence type="ECO:0000256" key="7">
    <source>
        <dbReference type="ARBA" id="ARBA00022989"/>
    </source>
</evidence>
<feature type="transmembrane region" description="Helical" evidence="9">
    <location>
        <begin position="150"/>
        <end position="178"/>
    </location>
</feature>
<dbReference type="InterPro" id="IPR039421">
    <property type="entry name" value="Type_1_exporter"/>
</dbReference>
<dbReference type="PATRIC" id="fig|1006576.9.peg.739"/>
<dbReference type="FunFam" id="3.40.50.300:FF:000221">
    <property type="entry name" value="Multidrug ABC transporter ATP-binding protein"/>
    <property type="match status" value="1"/>
</dbReference>
<feature type="transmembrane region" description="Helical" evidence="9">
    <location>
        <begin position="248"/>
        <end position="269"/>
    </location>
</feature>
<evidence type="ECO:0000259" key="10">
    <source>
        <dbReference type="PROSITE" id="PS50893"/>
    </source>
</evidence>
<proteinExistence type="predicted"/>
<protein>
    <submittedName>
        <fullName evidence="12">ABC-type multidrug transport system, ATPase and permease components</fullName>
    </submittedName>
</protein>
<comment type="subcellular location">
    <subcellularLocation>
        <location evidence="1">Cell membrane</location>
        <topology evidence="1">Multi-pass membrane protein</topology>
    </subcellularLocation>
</comment>
<keyword evidence="3" id="KW-1003">Cell membrane</keyword>
<dbReference type="Gene3D" id="1.20.1560.10">
    <property type="entry name" value="ABC transporter type 1, transmembrane domain"/>
    <property type="match status" value="1"/>
</dbReference>
<reference evidence="13" key="1">
    <citation type="submission" date="2014-11" db="EMBL/GenBank/DDBJ databases">
        <authorList>
            <person name="Wibberg D."/>
        </authorList>
    </citation>
    <scope>NUCLEOTIDE SEQUENCE [LARGE SCALE GENOMIC DNA]</scope>
    <source>
        <strain evidence="13">L3</strain>
    </source>
</reference>
<name>A0A0C7NQ80_DEFTU</name>
<dbReference type="OrthoDB" id="48731at2"/>
<dbReference type="Gene3D" id="3.40.50.300">
    <property type="entry name" value="P-loop containing nucleotide triphosphate hydrolases"/>
    <property type="match status" value="1"/>
</dbReference>
<feature type="domain" description="ABC transporter" evidence="10">
    <location>
        <begin position="338"/>
        <end position="568"/>
    </location>
</feature>
<evidence type="ECO:0000259" key="11">
    <source>
        <dbReference type="PROSITE" id="PS50929"/>
    </source>
</evidence>
<dbReference type="SMART" id="SM00382">
    <property type="entry name" value="AAA"/>
    <property type="match status" value="1"/>
</dbReference>
<feature type="transmembrane region" description="Helical" evidence="9">
    <location>
        <begin position="60"/>
        <end position="80"/>
    </location>
</feature>
<dbReference type="InterPro" id="IPR003593">
    <property type="entry name" value="AAA+_ATPase"/>
</dbReference>
<organism evidence="12 13">
    <name type="scientific">Defluviitoga tunisiensis</name>
    <dbReference type="NCBI Taxonomy" id="1006576"/>
    <lineage>
        <taxon>Bacteria</taxon>
        <taxon>Thermotogati</taxon>
        <taxon>Thermotogota</taxon>
        <taxon>Thermotogae</taxon>
        <taxon>Petrotogales</taxon>
        <taxon>Petrotogaceae</taxon>
        <taxon>Defluviitoga</taxon>
    </lineage>
</organism>
<dbReference type="SUPFAM" id="SSF90123">
    <property type="entry name" value="ABC transporter transmembrane region"/>
    <property type="match status" value="1"/>
</dbReference>
<dbReference type="GO" id="GO:0015421">
    <property type="term" value="F:ABC-type oligopeptide transporter activity"/>
    <property type="evidence" value="ECO:0007669"/>
    <property type="project" value="TreeGrafter"/>
</dbReference>
<dbReference type="EMBL" id="LN824141">
    <property type="protein sequence ID" value="CEP78062.1"/>
    <property type="molecule type" value="Genomic_DNA"/>
</dbReference>
<dbReference type="PROSITE" id="PS50929">
    <property type="entry name" value="ABC_TM1F"/>
    <property type="match status" value="1"/>
</dbReference>
<dbReference type="Proteomes" id="UP000032809">
    <property type="component" value="Chromosome I"/>
</dbReference>
<evidence type="ECO:0000256" key="5">
    <source>
        <dbReference type="ARBA" id="ARBA00022741"/>
    </source>
</evidence>